<dbReference type="AlphaFoldDB" id="A0A401J9U6"/>
<sequence>MIALDIAFKPGCYIDRNQNCMERGKNYEYYGFAEGMGKFGE</sequence>
<protein>
    <submittedName>
        <fullName evidence="1">Uncharacterized protein</fullName>
    </submittedName>
</protein>
<evidence type="ECO:0000313" key="1">
    <source>
        <dbReference type="EMBL" id="GBL44397.1"/>
    </source>
</evidence>
<dbReference type="Proteomes" id="UP000286806">
    <property type="component" value="Unassembled WGS sequence"/>
</dbReference>
<reference evidence="1 2" key="1">
    <citation type="journal article" date="2019" name="Front. Microbiol.">
        <title>Genomes of Neutrophilic Sulfur-Oxidizing Chemolithoautotrophs Representing 9 Proteobacterial Species From 8 Genera.</title>
        <authorList>
            <person name="Watanabe T."/>
            <person name="Kojima H."/>
            <person name="Umezawa K."/>
            <person name="Hori C."/>
            <person name="Takasuka T.E."/>
            <person name="Kato Y."/>
            <person name="Fukui M."/>
        </authorList>
    </citation>
    <scope>NUCLEOTIDE SEQUENCE [LARGE SCALE GENOMIC DNA]</scope>
    <source>
        <strain evidence="1 2">TTN</strain>
    </source>
</reference>
<organism evidence="1 2">
    <name type="scientific">Sulfuriferula multivorans</name>
    <dbReference type="NCBI Taxonomy" id="1559896"/>
    <lineage>
        <taxon>Bacteria</taxon>
        <taxon>Pseudomonadati</taxon>
        <taxon>Pseudomonadota</taxon>
        <taxon>Betaproteobacteria</taxon>
        <taxon>Nitrosomonadales</taxon>
        <taxon>Sulfuricellaceae</taxon>
        <taxon>Sulfuriferula</taxon>
    </lineage>
</organism>
<accession>A0A401J9U6</accession>
<name>A0A401J9U6_9PROT</name>
<proteinExistence type="predicted"/>
<comment type="caution">
    <text evidence="1">The sequence shown here is derived from an EMBL/GenBank/DDBJ whole genome shotgun (WGS) entry which is preliminary data.</text>
</comment>
<dbReference type="EMBL" id="BGOW01000001">
    <property type="protein sequence ID" value="GBL44397.1"/>
    <property type="molecule type" value="Genomic_DNA"/>
</dbReference>
<gene>
    <name evidence="1" type="ORF">SFMTTN_0192</name>
</gene>
<keyword evidence="2" id="KW-1185">Reference proteome</keyword>
<evidence type="ECO:0000313" key="2">
    <source>
        <dbReference type="Proteomes" id="UP000286806"/>
    </source>
</evidence>